<keyword evidence="1" id="KW-0808">Transferase</keyword>
<evidence type="ECO:0000313" key="3">
    <source>
        <dbReference type="Proteomes" id="UP001652623"/>
    </source>
</evidence>
<accession>A0A6P4A591</accession>
<evidence type="ECO:0000256" key="2">
    <source>
        <dbReference type="ARBA" id="ARBA00023315"/>
    </source>
</evidence>
<dbReference type="Gene3D" id="3.30.559.10">
    <property type="entry name" value="Chloramphenicol acetyltransferase-like domain"/>
    <property type="match status" value="2"/>
</dbReference>
<dbReference type="GeneID" id="107416880"/>
<reference evidence="4" key="1">
    <citation type="submission" date="2025-08" db="UniProtKB">
        <authorList>
            <consortium name="RefSeq"/>
        </authorList>
    </citation>
    <scope>IDENTIFICATION</scope>
    <source>
        <tissue evidence="4">Seedling</tissue>
    </source>
</reference>
<dbReference type="InterPro" id="IPR051504">
    <property type="entry name" value="Plant_metabolite_acyltrans"/>
</dbReference>
<dbReference type="Proteomes" id="UP001652623">
    <property type="component" value="Chromosome 4"/>
</dbReference>
<dbReference type="InParanoid" id="A0A6P4A591"/>
<dbReference type="AlphaFoldDB" id="A0A6P4A591"/>
<dbReference type="GO" id="GO:0016747">
    <property type="term" value="F:acyltransferase activity, transferring groups other than amino-acyl groups"/>
    <property type="evidence" value="ECO:0007669"/>
    <property type="project" value="UniProtKB-ARBA"/>
</dbReference>
<dbReference type="RefSeq" id="XP_015880917.3">
    <property type="nucleotide sequence ID" value="XM_016025431.4"/>
</dbReference>
<evidence type="ECO:0000256" key="1">
    <source>
        <dbReference type="ARBA" id="ARBA00022679"/>
    </source>
</evidence>
<dbReference type="FunCoup" id="A0A6P4A591">
    <property type="interactions" value="297"/>
</dbReference>
<protein>
    <submittedName>
        <fullName evidence="4">Phenolic glucoside malonyltransferase 1-like</fullName>
    </submittedName>
</protein>
<keyword evidence="2" id="KW-0012">Acyltransferase</keyword>
<dbReference type="KEGG" id="zju:107416880"/>
<name>A0A6P4A591_ZIZJJ</name>
<dbReference type="InterPro" id="IPR023213">
    <property type="entry name" value="CAT-like_dom_sf"/>
</dbReference>
<organism evidence="3 4">
    <name type="scientific">Ziziphus jujuba</name>
    <name type="common">Chinese jujube</name>
    <name type="synonym">Ziziphus sativa</name>
    <dbReference type="NCBI Taxonomy" id="326968"/>
    <lineage>
        <taxon>Eukaryota</taxon>
        <taxon>Viridiplantae</taxon>
        <taxon>Streptophyta</taxon>
        <taxon>Embryophyta</taxon>
        <taxon>Tracheophyta</taxon>
        <taxon>Spermatophyta</taxon>
        <taxon>Magnoliopsida</taxon>
        <taxon>eudicotyledons</taxon>
        <taxon>Gunneridae</taxon>
        <taxon>Pentapetalae</taxon>
        <taxon>rosids</taxon>
        <taxon>fabids</taxon>
        <taxon>Rosales</taxon>
        <taxon>Rhamnaceae</taxon>
        <taxon>Paliureae</taxon>
        <taxon>Ziziphus</taxon>
    </lineage>
</organism>
<dbReference type="Pfam" id="PF02458">
    <property type="entry name" value="Transferase"/>
    <property type="match status" value="1"/>
</dbReference>
<sequence>MAKPNSIKIHDVSTVVPPPDSPYSTTPNSLPLTFLDLFWLRFSPTHRIYFYQSPISTAAFFDSVVPKLKKSLSLALSYFLPLTGHLIWPESSYTPLIHYAQNDGVPFTVAESDADFNYVSSTDFRDPTVNHPLVPKLSVSSERVSVLALQVTLFPNHGFSIGITTHHGVVDGRISTTFTKVWAQICKSEGGQLPDLKLLYDRSSLKAFNGLESIYVEYCLRNGGRNLQIHQELFSPPDSVRGTFELTRANIQKLRDFVNVELGKNNEAAAPVVHLSTFALTCAYIWTCLVRAEEVSLDVVVLSFNVDGRFRLEPPIPDYFGTCLGVKVAVAETKGILGKGGFVEAVKKISEAIKSIDEGVFKEAANWFPENNTLPPCRIYSLGGSPRFGVYGTDFGWNSPRKVDMTGVDRGGAISLQDRRDGDGGVEIGFVLKKDLMEAFAALFAKGLEDHPF</sequence>
<gene>
    <name evidence="4" type="primary">LOC107416880</name>
</gene>
<dbReference type="SUPFAM" id="SSF52777">
    <property type="entry name" value="CoA-dependent acyltransferases"/>
    <property type="match status" value="1"/>
</dbReference>
<dbReference type="PANTHER" id="PTHR31625">
    <property type="match status" value="1"/>
</dbReference>
<proteinExistence type="predicted"/>
<evidence type="ECO:0000313" key="4">
    <source>
        <dbReference type="RefSeq" id="XP_015880917.3"/>
    </source>
</evidence>
<keyword evidence="3" id="KW-1185">Reference proteome</keyword>